<evidence type="ECO:0000256" key="3">
    <source>
        <dbReference type="ARBA" id="ARBA00022795"/>
    </source>
</evidence>
<comment type="function">
    <text evidence="4 5">Required for flagellar hook formation. May act as a scaffolding protein.</text>
</comment>
<feature type="compositionally biased region" description="Gly residues" evidence="6">
    <location>
        <begin position="221"/>
        <end position="232"/>
    </location>
</feature>
<evidence type="ECO:0000256" key="6">
    <source>
        <dbReference type="SAM" id="MobiDB-lite"/>
    </source>
</evidence>
<comment type="similarity">
    <text evidence="1 5">Belongs to the FlgD family.</text>
</comment>
<evidence type="ECO:0000259" key="7">
    <source>
        <dbReference type="Pfam" id="PF13860"/>
    </source>
</evidence>
<name>A0A1G7V2G7_9HYPH</name>
<keyword evidence="9" id="KW-0969">Cilium</keyword>
<dbReference type="Gene3D" id="2.30.30.910">
    <property type="match status" value="1"/>
</dbReference>
<evidence type="ECO:0000256" key="1">
    <source>
        <dbReference type="ARBA" id="ARBA00010577"/>
    </source>
</evidence>
<dbReference type="RefSeq" id="WP_090594723.1">
    <property type="nucleotide sequence ID" value="NZ_FNCS01000003.1"/>
</dbReference>
<dbReference type="InterPro" id="IPR025965">
    <property type="entry name" value="FlgD/Vpr_Ig-like"/>
</dbReference>
<dbReference type="Proteomes" id="UP000199495">
    <property type="component" value="Unassembled WGS sequence"/>
</dbReference>
<dbReference type="InterPro" id="IPR025963">
    <property type="entry name" value="FLgD_Tudor"/>
</dbReference>
<dbReference type="GO" id="GO:0044781">
    <property type="term" value="P:bacterial-type flagellum organization"/>
    <property type="evidence" value="ECO:0007669"/>
    <property type="project" value="UniProtKB-UniRule"/>
</dbReference>
<keyword evidence="3 5" id="KW-1005">Bacterial flagellum biogenesis</keyword>
<dbReference type="InterPro" id="IPR005648">
    <property type="entry name" value="FlgD"/>
</dbReference>
<sequence>MVDGISASSGTNSSLNNSRSTIADNFDTFLQMLITQLKNQNPLEPMDTAQFTQQLVQFTSVEQQLKTNEFLETMMLSSQNASNTQAVGYIGKTVTASGASTDLIDGRASWVYRVDSAAQNTTVTIKDSSGNTVFTDTISVRAGTDQIVWDGTTSTGEKLNSGRFSITIDARDENGRYIPVTTEMRGVVEGVDVSGSEPYILIGDLRIPLSSITSVTSTKTGNGGENGGGNSGGNEQDQAA</sequence>
<evidence type="ECO:0000256" key="2">
    <source>
        <dbReference type="ARBA" id="ARBA00016013"/>
    </source>
</evidence>
<organism evidence="9 10">
    <name type="scientific">Pelagibacterium luteolum</name>
    <dbReference type="NCBI Taxonomy" id="440168"/>
    <lineage>
        <taxon>Bacteria</taxon>
        <taxon>Pseudomonadati</taxon>
        <taxon>Pseudomonadota</taxon>
        <taxon>Alphaproteobacteria</taxon>
        <taxon>Hyphomicrobiales</taxon>
        <taxon>Devosiaceae</taxon>
        <taxon>Pelagibacterium</taxon>
    </lineage>
</organism>
<dbReference type="STRING" id="440168.SAMN04487974_103428"/>
<dbReference type="Gene3D" id="2.60.40.4070">
    <property type="match status" value="1"/>
</dbReference>
<proteinExistence type="inferred from homology"/>
<accession>A0A1G7V2G7</accession>
<keyword evidence="9" id="KW-0966">Cell projection</keyword>
<evidence type="ECO:0000313" key="10">
    <source>
        <dbReference type="Proteomes" id="UP000199495"/>
    </source>
</evidence>
<protein>
    <recommendedName>
        <fullName evidence="2 5">Basal-body rod modification protein FlgD</fullName>
    </recommendedName>
</protein>
<dbReference type="OrthoDB" id="9785233at2"/>
<dbReference type="Pfam" id="PF13860">
    <property type="entry name" value="FlgD_ig"/>
    <property type="match status" value="1"/>
</dbReference>
<feature type="domain" description="FlgD/Vpr Ig-like" evidence="7">
    <location>
        <begin position="107"/>
        <end position="171"/>
    </location>
</feature>
<dbReference type="Pfam" id="PF13861">
    <property type="entry name" value="FLgD_tudor"/>
    <property type="match status" value="1"/>
</dbReference>
<feature type="region of interest" description="Disordered" evidence="6">
    <location>
        <begin position="216"/>
        <end position="240"/>
    </location>
</feature>
<keyword evidence="9" id="KW-0282">Flagellum</keyword>
<dbReference type="Pfam" id="PF03963">
    <property type="entry name" value="FlgD"/>
    <property type="match status" value="1"/>
</dbReference>
<evidence type="ECO:0000259" key="8">
    <source>
        <dbReference type="Pfam" id="PF13861"/>
    </source>
</evidence>
<evidence type="ECO:0000256" key="5">
    <source>
        <dbReference type="RuleBase" id="RU362076"/>
    </source>
</evidence>
<keyword evidence="10" id="KW-1185">Reference proteome</keyword>
<gene>
    <name evidence="9" type="ORF">SAMN04487974_103428</name>
</gene>
<feature type="domain" description="FlgD Tudor-like" evidence="8">
    <location>
        <begin position="84"/>
        <end position="213"/>
    </location>
</feature>
<dbReference type="EMBL" id="FNCS01000003">
    <property type="protein sequence ID" value="SDG53758.1"/>
    <property type="molecule type" value="Genomic_DNA"/>
</dbReference>
<reference evidence="9 10" key="1">
    <citation type="submission" date="2016-10" db="EMBL/GenBank/DDBJ databases">
        <authorList>
            <person name="de Groot N.N."/>
        </authorList>
    </citation>
    <scope>NUCLEOTIDE SEQUENCE [LARGE SCALE GENOMIC DNA]</scope>
    <source>
        <strain evidence="9 10">CGMCC 1.10267</strain>
    </source>
</reference>
<evidence type="ECO:0000256" key="4">
    <source>
        <dbReference type="ARBA" id="ARBA00024746"/>
    </source>
</evidence>
<dbReference type="AlphaFoldDB" id="A0A1G7V2G7"/>
<evidence type="ECO:0000313" key="9">
    <source>
        <dbReference type="EMBL" id="SDG53758.1"/>
    </source>
</evidence>